<dbReference type="EMBL" id="SCLX01000034">
    <property type="protein sequence ID" value="RXF57524.1"/>
    <property type="molecule type" value="Genomic_DNA"/>
</dbReference>
<name>A0A135Z2M8_9LACO</name>
<evidence type="ECO:0000313" key="1">
    <source>
        <dbReference type="EMBL" id="RXF57524.1"/>
    </source>
</evidence>
<dbReference type="Proteomes" id="UP000289808">
    <property type="component" value="Unassembled WGS sequence"/>
</dbReference>
<comment type="caution">
    <text evidence="1">The sequence shown here is derived from an EMBL/GenBank/DDBJ whole genome shotgun (WGS) entry which is preliminary data.</text>
</comment>
<accession>A0A135Z2M8</accession>
<gene>
    <name evidence="1" type="ORF">ERD32_06635</name>
</gene>
<sequence>MNNLISKGIKKIKDSFVDSDEPINEENPEIELAMEKQGVFSFQNRELLNKYVDDFQLLHDHYFPTGVVGNWKDVSTANMDKVQFSVIAESGLTVDVILGGEDMFLHYSSQDDLDYLAKQLYSMIFRIIGMYDWQEVNYTGFLIKNHLNHAEILRAWHKDEDQLITLAQNLYMQHIVPDYPNNHADKLACFSDKDRSFIRDIWKKVGNKYELDNTHPTFLGFANGTGSVFAGLVFKNKFGVKTIKVNIFPAPVTNNFSENERKEYLYKQIATKFKDHVEDFDPEIWAADQTKESDKSEYEVLVNRAEEDKQFFSKIAQEISLNYLFL</sequence>
<protein>
    <submittedName>
        <fullName evidence="1">Uncharacterized protein</fullName>
    </submittedName>
</protein>
<dbReference type="AlphaFoldDB" id="A0A135Z2M8"/>
<dbReference type="RefSeq" id="WP_060462906.1">
    <property type="nucleotide sequence ID" value="NZ_CP083390.1"/>
</dbReference>
<proteinExistence type="predicted"/>
<reference evidence="1 2" key="1">
    <citation type="submission" date="2019-01" db="EMBL/GenBank/DDBJ databases">
        <title>The genome sequence of Lactobacillus crispatus L49.</title>
        <authorList>
            <person name="Zhong J."/>
            <person name="Zhang J."/>
        </authorList>
    </citation>
    <scope>NUCLEOTIDE SEQUENCE [LARGE SCALE GENOMIC DNA]</scope>
    <source>
        <strain evidence="1 2">L49</strain>
    </source>
</reference>
<organism evidence="1 2">
    <name type="scientific">Lactobacillus crispatus</name>
    <dbReference type="NCBI Taxonomy" id="47770"/>
    <lineage>
        <taxon>Bacteria</taxon>
        <taxon>Bacillati</taxon>
        <taxon>Bacillota</taxon>
        <taxon>Bacilli</taxon>
        <taxon>Lactobacillales</taxon>
        <taxon>Lactobacillaceae</taxon>
        <taxon>Lactobacillus</taxon>
    </lineage>
</organism>
<evidence type="ECO:0000313" key="2">
    <source>
        <dbReference type="Proteomes" id="UP000289808"/>
    </source>
</evidence>